<dbReference type="SMART" id="SM00248">
    <property type="entry name" value="ANK"/>
    <property type="match status" value="4"/>
</dbReference>
<feature type="non-terminal residue" evidence="4">
    <location>
        <position position="1"/>
    </location>
</feature>
<evidence type="ECO:0000256" key="3">
    <source>
        <dbReference type="PROSITE-ProRule" id="PRU00023"/>
    </source>
</evidence>
<dbReference type="Gene3D" id="1.25.40.20">
    <property type="entry name" value="Ankyrin repeat-containing domain"/>
    <property type="match status" value="2"/>
</dbReference>
<dbReference type="PROSITE" id="PS50297">
    <property type="entry name" value="ANK_REP_REGION"/>
    <property type="match status" value="3"/>
</dbReference>
<dbReference type="Proteomes" id="UP001164746">
    <property type="component" value="Chromosome 10"/>
</dbReference>
<dbReference type="InterPro" id="IPR002110">
    <property type="entry name" value="Ankyrin_rpt"/>
</dbReference>
<name>A0ABY7F7R0_MYAAR</name>
<organism evidence="4 5">
    <name type="scientific">Mya arenaria</name>
    <name type="common">Soft-shell clam</name>
    <dbReference type="NCBI Taxonomy" id="6604"/>
    <lineage>
        <taxon>Eukaryota</taxon>
        <taxon>Metazoa</taxon>
        <taxon>Spiralia</taxon>
        <taxon>Lophotrochozoa</taxon>
        <taxon>Mollusca</taxon>
        <taxon>Bivalvia</taxon>
        <taxon>Autobranchia</taxon>
        <taxon>Heteroconchia</taxon>
        <taxon>Euheterodonta</taxon>
        <taxon>Imparidentia</taxon>
        <taxon>Neoheterodontei</taxon>
        <taxon>Myida</taxon>
        <taxon>Myoidea</taxon>
        <taxon>Myidae</taxon>
        <taxon>Mya</taxon>
    </lineage>
</organism>
<reference evidence="4" key="1">
    <citation type="submission" date="2022-11" db="EMBL/GenBank/DDBJ databases">
        <title>Centuries of genome instability and evolution in soft-shell clam transmissible cancer (bioRxiv).</title>
        <authorList>
            <person name="Hart S.F.M."/>
            <person name="Yonemitsu M.A."/>
            <person name="Giersch R.M."/>
            <person name="Beal B.F."/>
            <person name="Arriagada G."/>
            <person name="Davis B.W."/>
            <person name="Ostrander E.A."/>
            <person name="Goff S.P."/>
            <person name="Metzger M.J."/>
        </authorList>
    </citation>
    <scope>NUCLEOTIDE SEQUENCE</scope>
    <source>
        <strain evidence="4">MELC-2E11</strain>
        <tissue evidence="4">Siphon/mantle</tissue>
    </source>
</reference>
<keyword evidence="2 3" id="KW-0040">ANK repeat</keyword>
<protein>
    <submittedName>
        <fullName evidence="4">OSBL1-like protein</fullName>
    </submittedName>
</protein>
<gene>
    <name evidence="4" type="ORF">MAR_031793</name>
</gene>
<dbReference type="PANTHER" id="PTHR24171:SF8">
    <property type="entry name" value="BRCA1-ASSOCIATED RING DOMAIN PROTEIN 1"/>
    <property type="match status" value="1"/>
</dbReference>
<dbReference type="EMBL" id="CP111021">
    <property type="protein sequence ID" value="WAR17199.1"/>
    <property type="molecule type" value="Genomic_DNA"/>
</dbReference>
<sequence>MSSGASESEEEISIEESLLLCARRGQTNIIHDILQSKKQGTVQLNINCKGSQKANRGWTPLHLAAYFGHTDSVKLLLQFGARVNEVNNVGDTALHKAVLTNRLEVVRTLLAGAADVSLINAEGQKAGNLTTNKEIIRLIDAAEEHDASKMEEEFMSSVREGHLDKIQELVSSGRFSRMDCRDSFGNTALHVAAQSGQKEVAVYLLQQGVHTNTKNKQGDASTGAKRRGMKYLDNATLKTSETIIYDFLIQYSDGTYHRLGIDPGASNVRVGHDPVTGEVITRQVWINALKEHIAYNTHYIDQGRQKHVETTEIEPCITMQEALKVALAHKDVLEHHVGQLSNFVTSANNLTQNKLEKTITYSRDMYNTLSKCLIIYMQEEQYREKEQHELKEKNRILEESLHALAIEHHELERSYSHSVRARSFSLDDEEFFDCDDDDNIGTYLFLAYIRATIL</sequence>
<evidence type="ECO:0000256" key="1">
    <source>
        <dbReference type="ARBA" id="ARBA00022737"/>
    </source>
</evidence>
<feature type="repeat" description="ANK" evidence="3">
    <location>
        <begin position="56"/>
        <end position="88"/>
    </location>
</feature>
<dbReference type="InterPro" id="IPR036770">
    <property type="entry name" value="Ankyrin_rpt-contain_sf"/>
</dbReference>
<feature type="repeat" description="ANK" evidence="3">
    <location>
        <begin position="89"/>
        <end position="121"/>
    </location>
</feature>
<keyword evidence="1" id="KW-0677">Repeat</keyword>
<dbReference type="PANTHER" id="PTHR24171">
    <property type="entry name" value="ANKYRIN REPEAT DOMAIN-CONTAINING PROTEIN 39-RELATED"/>
    <property type="match status" value="1"/>
</dbReference>
<dbReference type="PRINTS" id="PR01415">
    <property type="entry name" value="ANKYRIN"/>
</dbReference>
<feature type="repeat" description="ANK" evidence="3">
    <location>
        <begin position="184"/>
        <end position="216"/>
    </location>
</feature>
<dbReference type="SUPFAM" id="SSF48403">
    <property type="entry name" value="Ankyrin repeat"/>
    <property type="match status" value="1"/>
</dbReference>
<keyword evidence="5" id="KW-1185">Reference proteome</keyword>
<evidence type="ECO:0000256" key="2">
    <source>
        <dbReference type="ARBA" id="ARBA00023043"/>
    </source>
</evidence>
<dbReference type="PROSITE" id="PS50088">
    <property type="entry name" value="ANK_REPEAT"/>
    <property type="match status" value="3"/>
</dbReference>
<evidence type="ECO:0000313" key="4">
    <source>
        <dbReference type="EMBL" id="WAR17199.1"/>
    </source>
</evidence>
<accession>A0ABY7F7R0</accession>
<evidence type="ECO:0000313" key="5">
    <source>
        <dbReference type="Proteomes" id="UP001164746"/>
    </source>
</evidence>
<proteinExistence type="predicted"/>
<dbReference type="Pfam" id="PF12796">
    <property type="entry name" value="Ank_2"/>
    <property type="match status" value="2"/>
</dbReference>